<organism evidence="6 7">
    <name type="scientific">Halorubrum miltondacostae</name>
    <dbReference type="NCBI Taxonomy" id="3076378"/>
    <lineage>
        <taxon>Archaea</taxon>
        <taxon>Methanobacteriati</taxon>
        <taxon>Methanobacteriota</taxon>
        <taxon>Stenosarchaea group</taxon>
        <taxon>Halobacteria</taxon>
        <taxon>Halobacteriales</taxon>
        <taxon>Haloferacaceae</taxon>
        <taxon>Halorubrum</taxon>
    </lineage>
</organism>
<keyword evidence="7" id="KW-1185">Reference proteome</keyword>
<dbReference type="GO" id="GO:0055085">
    <property type="term" value="P:transmembrane transport"/>
    <property type="evidence" value="ECO:0007669"/>
    <property type="project" value="UniProtKB-ARBA"/>
</dbReference>
<evidence type="ECO:0000313" key="7">
    <source>
        <dbReference type="Proteomes" id="UP001567572"/>
    </source>
</evidence>
<feature type="domain" description="ABC transporter" evidence="5">
    <location>
        <begin position="12"/>
        <end position="261"/>
    </location>
</feature>
<dbReference type="RefSeq" id="WP_371163137.1">
    <property type="nucleotide sequence ID" value="NZ_JBEDNX010000003.1"/>
</dbReference>
<reference evidence="6 7" key="1">
    <citation type="submission" date="2024-06" db="EMBL/GenBank/DDBJ databases">
        <title>Halorubrum miltondacostae sp. nov., a potential PHA producer isolated from an inland solar saltern in Rio Maior, Portugal.</title>
        <authorList>
            <person name="Albuquerque L."/>
            <person name="Viver T."/>
            <person name="Barroso C."/>
            <person name="Claudino R."/>
            <person name="Galvan M."/>
            <person name="Simoes G."/>
            <person name="Lobo Da Cunha A."/>
            <person name="Egas C."/>
        </authorList>
    </citation>
    <scope>NUCLEOTIDE SEQUENCE [LARGE SCALE GENOMIC DNA]</scope>
    <source>
        <strain evidence="6 7">RMP-11</strain>
    </source>
</reference>
<keyword evidence="3 6" id="KW-0067">ATP-binding</keyword>
<dbReference type="Pfam" id="PF08352">
    <property type="entry name" value="oligo_HPY"/>
    <property type="match status" value="2"/>
</dbReference>
<dbReference type="EMBL" id="JBEDNY010000006">
    <property type="protein sequence ID" value="MEZ3165094.1"/>
    <property type="molecule type" value="Genomic_DNA"/>
</dbReference>
<evidence type="ECO:0000256" key="1">
    <source>
        <dbReference type="ARBA" id="ARBA00022448"/>
    </source>
</evidence>
<dbReference type="GO" id="GO:0005524">
    <property type="term" value="F:ATP binding"/>
    <property type="evidence" value="ECO:0007669"/>
    <property type="project" value="UniProtKB-KW"/>
</dbReference>
<keyword evidence="1" id="KW-0813">Transport</keyword>
<dbReference type="CDD" id="cd03257">
    <property type="entry name" value="ABC_NikE_OppD_transporters"/>
    <property type="match status" value="2"/>
</dbReference>
<dbReference type="NCBIfam" id="NF008453">
    <property type="entry name" value="PRK11308.1"/>
    <property type="match status" value="3"/>
</dbReference>
<dbReference type="NCBIfam" id="TIGR01727">
    <property type="entry name" value="oligo_HPY"/>
    <property type="match status" value="2"/>
</dbReference>
<evidence type="ECO:0000256" key="4">
    <source>
        <dbReference type="SAM" id="MobiDB-lite"/>
    </source>
</evidence>
<evidence type="ECO:0000259" key="5">
    <source>
        <dbReference type="PROSITE" id="PS50893"/>
    </source>
</evidence>
<evidence type="ECO:0000313" key="6">
    <source>
        <dbReference type="EMBL" id="MEZ3165094.1"/>
    </source>
</evidence>
<comment type="caution">
    <text evidence="6">The sequence shown here is derived from an EMBL/GenBank/DDBJ whole genome shotgun (WGS) entry which is preliminary data.</text>
</comment>
<name>A0ABD5M4A0_9EURY</name>
<dbReference type="InterPro" id="IPR017871">
    <property type="entry name" value="ABC_transporter-like_CS"/>
</dbReference>
<dbReference type="Proteomes" id="UP001567572">
    <property type="component" value="Unassembled WGS sequence"/>
</dbReference>
<evidence type="ECO:0000256" key="2">
    <source>
        <dbReference type="ARBA" id="ARBA00022741"/>
    </source>
</evidence>
<evidence type="ECO:0000256" key="3">
    <source>
        <dbReference type="ARBA" id="ARBA00022840"/>
    </source>
</evidence>
<feature type="domain" description="ABC transporter" evidence="5">
    <location>
        <begin position="361"/>
        <end position="618"/>
    </location>
</feature>
<dbReference type="InterPro" id="IPR050319">
    <property type="entry name" value="ABC_transp_ATP-bind"/>
</dbReference>
<dbReference type="SMART" id="SM00382">
    <property type="entry name" value="AAA"/>
    <property type="match status" value="2"/>
</dbReference>
<dbReference type="InterPro" id="IPR027417">
    <property type="entry name" value="P-loop_NTPase"/>
</dbReference>
<dbReference type="PROSITE" id="PS00211">
    <property type="entry name" value="ABC_TRANSPORTER_1"/>
    <property type="match status" value="2"/>
</dbReference>
<dbReference type="PROSITE" id="PS50893">
    <property type="entry name" value="ABC_TRANSPORTER_2"/>
    <property type="match status" value="2"/>
</dbReference>
<dbReference type="PANTHER" id="PTHR43776">
    <property type="entry name" value="TRANSPORT ATP-BINDING PROTEIN"/>
    <property type="match status" value="1"/>
</dbReference>
<feature type="region of interest" description="Disordered" evidence="4">
    <location>
        <begin position="619"/>
        <end position="651"/>
    </location>
</feature>
<gene>
    <name evidence="6" type="ORF">ABNG04_14675</name>
</gene>
<accession>A0ABD5M4A0</accession>
<dbReference type="InterPro" id="IPR003593">
    <property type="entry name" value="AAA+_ATPase"/>
</dbReference>
<dbReference type="SUPFAM" id="SSF52540">
    <property type="entry name" value="P-loop containing nucleoside triphosphate hydrolases"/>
    <property type="match status" value="2"/>
</dbReference>
<dbReference type="Pfam" id="PF00005">
    <property type="entry name" value="ABC_tran"/>
    <property type="match status" value="2"/>
</dbReference>
<dbReference type="InterPro" id="IPR013563">
    <property type="entry name" value="Oligopep_ABC_C"/>
</dbReference>
<keyword evidence="2" id="KW-0547">Nucleotide-binding</keyword>
<proteinExistence type="predicted"/>
<dbReference type="AlphaFoldDB" id="A0ABD5M4A0"/>
<dbReference type="InterPro" id="IPR003439">
    <property type="entry name" value="ABC_transporter-like_ATP-bd"/>
</dbReference>
<dbReference type="PANTHER" id="PTHR43776:SF8">
    <property type="entry name" value="ABC TRANSPORTER, ATP-BINDING PROTEIN"/>
    <property type="match status" value="1"/>
</dbReference>
<sequence>MSQQRATTETVLEVSDLSVSYRMEDSPDVEAVRGVSFDIEQGRTFGIVGESGCGKTTAANAIIKLLDGNGEIVDGTVKLNGRDLTELSDSDIRSVRWSEIAVIPQNVMNSLNPVTTVGDQILDVIQLHTDRTREEARAHAEDLFNRVGVDPTRLSDYPHEFSGGMLQRAVIAMAISCDPDLLIADEPTTALDVVVQDEILDELRELQQDLNLSMLVISHDIGVMAEVCDDLAVMYSGEIMERGTATDIFSEPSNPYTMGLQNSFPNIESPDDPLVSIPGTAPDASDPPTGCPFTDRCPFATADCEVDPGLEQAPGSLDHVSRCHYVDDVEQLRTRAADPAQWSEESIVDDSQFEPSSDPLIEVQELRKYFDTDQGLLDRIRRVEPTPVRAVDDVTFEINQGEIFGIVGESGCGKSTLGRLLLKLIAETDGDIQFDGQELTSLSRGDESAFRSDAQIIFQDPFESLNPRLTVRQTLMEPLSLLGESQRYSERVDRVIEMLEEVGLSPAEEYLSRFPDQMSGGELQRVAIARALIVEPTFILADEPVSMLDVSIRANIINLLRRLRLDRDLTYGVISHDISLIRNLCDRTGVMYLGEFVELGSTADVVDDPKHPYTRALVKSVPTPNPTTTRDSADIRGETPSARDPPSGCRFHTRCPEIIPPNDYEFEQQRYRELMDLRVDIDSGSLTPAFVRRRSEEAGHDDPVDHLKSERFSGGFADSKAEQIVDEALASLVDGDVEQASEQLRSEFAGPCEQQTPELQYAGDDDRLVACHLYDDD</sequence>
<protein>
    <submittedName>
        <fullName evidence="6">ABC transporter ATP-binding protein</fullName>
    </submittedName>
</protein>
<dbReference type="FunFam" id="3.40.50.300:FF:000016">
    <property type="entry name" value="Oligopeptide ABC transporter ATP-binding component"/>
    <property type="match status" value="2"/>
</dbReference>
<dbReference type="Gene3D" id="3.40.50.300">
    <property type="entry name" value="P-loop containing nucleotide triphosphate hydrolases"/>
    <property type="match status" value="2"/>
</dbReference>